<dbReference type="InterPro" id="IPR036259">
    <property type="entry name" value="MFS_trans_sf"/>
</dbReference>
<keyword evidence="5 6" id="KW-0472">Membrane</keyword>
<dbReference type="Gene3D" id="1.20.1250.20">
    <property type="entry name" value="MFS general substrate transporter like domains"/>
    <property type="match status" value="2"/>
</dbReference>
<name>A0A840DCE5_9MICO</name>
<feature type="transmembrane region" description="Helical" evidence="6">
    <location>
        <begin position="45"/>
        <end position="66"/>
    </location>
</feature>
<feature type="transmembrane region" description="Helical" evidence="6">
    <location>
        <begin position="266"/>
        <end position="292"/>
    </location>
</feature>
<accession>A0A840DCE5</accession>
<gene>
    <name evidence="7" type="ORF">F5897_000429</name>
</gene>
<keyword evidence="2" id="KW-1003">Cell membrane</keyword>
<feature type="transmembrane region" description="Helical" evidence="6">
    <location>
        <begin position="20"/>
        <end position="39"/>
    </location>
</feature>
<dbReference type="GO" id="GO:0005886">
    <property type="term" value="C:plasma membrane"/>
    <property type="evidence" value="ECO:0007669"/>
    <property type="project" value="UniProtKB-SubCell"/>
</dbReference>
<comment type="subcellular location">
    <subcellularLocation>
        <location evidence="1">Cell membrane</location>
        <topology evidence="1">Multi-pass membrane protein</topology>
    </subcellularLocation>
</comment>
<keyword evidence="4 6" id="KW-1133">Transmembrane helix</keyword>
<organism evidence="7 8">
    <name type="scientific">Canibacter oris</name>
    <dbReference type="NCBI Taxonomy" id="1365628"/>
    <lineage>
        <taxon>Bacteria</taxon>
        <taxon>Bacillati</taxon>
        <taxon>Actinomycetota</taxon>
        <taxon>Actinomycetes</taxon>
        <taxon>Micrococcales</taxon>
        <taxon>Microbacteriaceae</taxon>
        <taxon>Canibacter</taxon>
    </lineage>
</organism>
<dbReference type="InterPro" id="IPR011701">
    <property type="entry name" value="MFS"/>
</dbReference>
<keyword evidence="3 6" id="KW-0812">Transmembrane</keyword>
<dbReference type="PANTHER" id="PTHR23513:SF6">
    <property type="entry name" value="MAJOR FACILITATOR SUPERFAMILY ASSOCIATED DOMAIN-CONTAINING PROTEIN"/>
    <property type="match status" value="1"/>
</dbReference>
<sequence>MASTGPRLKSLYFSNLGDAAGTKLFDTVISLTVVLHLGFSATQLGLLNFLGALSFFLLAVPAGIIVDRIGAVPALLSSLLAKTVFIFAVLALFYYDALNATTTLILVTVLGALSLFTETAQTTVAPLLVHEERKIADVVAKLAAADQVMSVVVPVAGGLLFALSGSLGGLLTAAVLALIAALAALRLWRIRARSTASPAQPAAAGDSAAATAVAADAAQLQPAGVLAGFKVIFRHRLLLATTLLVAAGNIGLAIGDTLTDLLLLRYIGVSPFVYGLLEGIGAIAGIVAALLSPRLLDRLPTSRIFGFGAVAQGLIACLPLVALTVPALSYPAMFLLSAGWAFIITVTNIAGSAYAAQVVPQQVLGRSIGARRMLTMGAVPFAALGSGVLADLFDLWVPLLLWPAITLAAALLFFLLTPPLQQTSPSAP</sequence>
<dbReference type="EMBL" id="JACIFD010000003">
    <property type="protein sequence ID" value="MBB4071141.1"/>
    <property type="molecule type" value="Genomic_DNA"/>
</dbReference>
<evidence type="ECO:0000256" key="1">
    <source>
        <dbReference type="ARBA" id="ARBA00004651"/>
    </source>
</evidence>
<dbReference type="GO" id="GO:0022857">
    <property type="term" value="F:transmembrane transporter activity"/>
    <property type="evidence" value="ECO:0007669"/>
    <property type="project" value="InterPro"/>
</dbReference>
<evidence type="ECO:0000256" key="5">
    <source>
        <dbReference type="ARBA" id="ARBA00023136"/>
    </source>
</evidence>
<dbReference type="RefSeq" id="WP_183304312.1">
    <property type="nucleotide sequence ID" value="NZ_JACIFD010000003.1"/>
</dbReference>
<reference evidence="7" key="1">
    <citation type="submission" date="2020-08" db="EMBL/GenBank/DDBJ databases">
        <title>Sequencing the genomes of 1000 actinobacteria strains.</title>
        <authorList>
            <person name="Klenk H.-P."/>
        </authorList>
    </citation>
    <scope>NUCLEOTIDE SEQUENCE [LARGE SCALE GENOMIC DNA]</scope>
    <source>
        <strain evidence="7">DSM 27064</strain>
    </source>
</reference>
<evidence type="ECO:0000256" key="3">
    <source>
        <dbReference type="ARBA" id="ARBA00022692"/>
    </source>
</evidence>
<feature type="transmembrane region" description="Helical" evidence="6">
    <location>
        <begin position="73"/>
        <end position="94"/>
    </location>
</feature>
<feature type="transmembrane region" description="Helical" evidence="6">
    <location>
        <begin position="237"/>
        <end position="254"/>
    </location>
</feature>
<evidence type="ECO:0000256" key="2">
    <source>
        <dbReference type="ARBA" id="ARBA00022475"/>
    </source>
</evidence>
<feature type="transmembrane region" description="Helical" evidence="6">
    <location>
        <begin position="368"/>
        <end position="389"/>
    </location>
</feature>
<evidence type="ECO:0000313" key="7">
    <source>
        <dbReference type="EMBL" id="MBB4071141.1"/>
    </source>
</evidence>
<dbReference type="SUPFAM" id="SSF103473">
    <property type="entry name" value="MFS general substrate transporter"/>
    <property type="match status" value="1"/>
</dbReference>
<evidence type="ECO:0000256" key="6">
    <source>
        <dbReference type="SAM" id="Phobius"/>
    </source>
</evidence>
<feature type="transmembrane region" description="Helical" evidence="6">
    <location>
        <begin position="334"/>
        <end position="356"/>
    </location>
</feature>
<protein>
    <submittedName>
        <fullName evidence="7">MFS family permease</fullName>
    </submittedName>
</protein>
<dbReference type="PANTHER" id="PTHR23513">
    <property type="entry name" value="INTEGRAL MEMBRANE EFFLUX PROTEIN-RELATED"/>
    <property type="match status" value="1"/>
</dbReference>
<feature type="transmembrane region" description="Helical" evidence="6">
    <location>
        <begin position="167"/>
        <end position="188"/>
    </location>
</feature>
<evidence type="ECO:0000313" key="8">
    <source>
        <dbReference type="Proteomes" id="UP000571183"/>
    </source>
</evidence>
<feature type="transmembrane region" description="Helical" evidence="6">
    <location>
        <begin position="304"/>
        <end position="328"/>
    </location>
</feature>
<feature type="transmembrane region" description="Helical" evidence="6">
    <location>
        <begin position="395"/>
        <end position="416"/>
    </location>
</feature>
<feature type="transmembrane region" description="Helical" evidence="6">
    <location>
        <begin position="100"/>
        <end position="117"/>
    </location>
</feature>
<dbReference type="Proteomes" id="UP000571183">
    <property type="component" value="Unassembled WGS sequence"/>
</dbReference>
<dbReference type="Pfam" id="PF07690">
    <property type="entry name" value="MFS_1"/>
    <property type="match status" value="1"/>
</dbReference>
<keyword evidence="8" id="KW-1185">Reference proteome</keyword>
<evidence type="ECO:0000256" key="4">
    <source>
        <dbReference type="ARBA" id="ARBA00022989"/>
    </source>
</evidence>
<proteinExistence type="predicted"/>
<dbReference type="AlphaFoldDB" id="A0A840DCE5"/>
<comment type="caution">
    <text evidence="7">The sequence shown here is derived from an EMBL/GenBank/DDBJ whole genome shotgun (WGS) entry which is preliminary data.</text>
</comment>